<dbReference type="OrthoDB" id="9808081at2"/>
<evidence type="ECO:0000259" key="1">
    <source>
        <dbReference type="Pfam" id="PF00149"/>
    </source>
</evidence>
<feature type="domain" description="Calcineurin-like phosphoesterase" evidence="1">
    <location>
        <begin position="5"/>
        <end position="188"/>
    </location>
</feature>
<dbReference type="SUPFAM" id="SSF56300">
    <property type="entry name" value="Metallo-dependent phosphatases"/>
    <property type="match status" value="1"/>
</dbReference>
<dbReference type="PANTHER" id="PTHR42850:SF4">
    <property type="entry name" value="ZINC-DEPENDENT ENDOPOLYPHOSPHATASE"/>
    <property type="match status" value="1"/>
</dbReference>
<dbReference type="Gene3D" id="3.60.21.10">
    <property type="match status" value="1"/>
</dbReference>
<evidence type="ECO:0000313" key="2">
    <source>
        <dbReference type="EMBL" id="SDD68209.1"/>
    </source>
</evidence>
<protein>
    <submittedName>
        <fullName evidence="2">Serine/threonine protein phosphatase 1</fullName>
    </submittedName>
</protein>
<name>A0A1G6WQZ7_9FLAO</name>
<dbReference type="EMBL" id="FNAO01000001">
    <property type="protein sequence ID" value="SDD68209.1"/>
    <property type="molecule type" value="Genomic_DNA"/>
</dbReference>
<gene>
    <name evidence="2" type="ORF">SAMN05421636_101397</name>
</gene>
<dbReference type="RefSeq" id="WP_091865166.1">
    <property type="nucleotide sequence ID" value="NZ_FNAO01000001.1"/>
</dbReference>
<proteinExistence type="predicted"/>
<dbReference type="PANTHER" id="PTHR42850">
    <property type="entry name" value="METALLOPHOSPHOESTERASE"/>
    <property type="match status" value="1"/>
</dbReference>
<dbReference type="InterPro" id="IPR029052">
    <property type="entry name" value="Metallo-depent_PP-like"/>
</dbReference>
<dbReference type="GO" id="GO:0110154">
    <property type="term" value="P:RNA decapping"/>
    <property type="evidence" value="ECO:0007669"/>
    <property type="project" value="TreeGrafter"/>
</dbReference>
<accession>A0A1G6WQZ7</accession>
<dbReference type="Pfam" id="PF00149">
    <property type="entry name" value="Metallophos"/>
    <property type="match status" value="1"/>
</dbReference>
<reference evidence="2 3" key="1">
    <citation type="submission" date="2016-10" db="EMBL/GenBank/DDBJ databases">
        <authorList>
            <person name="de Groot N.N."/>
        </authorList>
    </citation>
    <scope>NUCLEOTIDE SEQUENCE [LARGE SCALE GENOMIC DNA]</scope>
    <source>
        <strain evidence="2 3">DSM 23421</strain>
    </source>
</reference>
<dbReference type="GO" id="GO:0016791">
    <property type="term" value="F:phosphatase activity"/>
    <property type="evidence" value="ECO:0007669"/>
    <property type="project" value="TreeGrafter"/>
</dbReference>
<evidence type="ECO:0000313" key="3">
    <source>
        <dbReference type="Proteomes" id="UP000199109"/>
    </source>
</evidence>
<dbReference type="STRING" id="641691.SAMN05421636_101397"/>
<dbReference type="InterPro" id="IPR004843">
    <property type="entry name" value="Calcineurin-like_PHP"/>
</dbReference>
<dbReference type="InterPro" id="IPR006186">
    <property type="entry name" value="Ser/Thr-sp_prot-phosphatase"/>
</dbReference>
<keyword evidence="3" id="KW-1185">Reference proteome</keyword>
<sequence length="244" mass="27932">MNTKRTLVIGDIHSGLKALKQVLERAEVSSDDLLIFLGDYVDGWSEAVETVDYLIGLRKTHNCIYIRGNHDELCLEWLRGGKDNPLWLQHGGVATLASYSKADPKTKEEHILFYENLQNTHLDAENRLFLHAGFTNLKGIDYEYFPENFYWDRTLWELAQSLNPDLQQGNSFYPKRLSHYRAIFIGHTPLSKTGVVEPKQIANVWNIDTGAAFKGALSLLDVDTKEVWQSDPVHTLYPNERGRN</sequence>
<dbReference type="PRINTS" id="PR00114">
    <property type="entry name" value="STPHPHTASE"/>
</dbReference>
<organism evidence="2 3">
    <name type="scientific">Pricia antarctica</name>
    <dbReference type="NCBI Taxonomy" id="641691"/>
    <lineage>
        <taxon>Bacteria</taxon>
        <taxon>Pseudomonadati</taxon>
        <taxon>Bacteroidota</taxon>
        <taxon>Flavobacteriia</taxon>
        <taxon>Flavobacteriales</taxon>
        <taxon>Flavobacteriaceae</taxon>
        <taxon>Pricia</taxon>
    </lineage>
</organism>
<dbReference type="InterPro" id="IPR050126">
    <property type="entry name" value="Ap4A_hydrolase"/>
</dbReference>
<dbReference type="AlphaFoldDB" id="A0A1G6WQZ7"/>
<dbReference type="GO" id="GO:0008803">
    <property type="term" value="F:bis(5'-nucleosyl)-tetraphosphatase (symmetrical) activity"/>
    <property type="evidence" value="ECO:0007669"/>
    <property type="project" value="TreeGrafter"/>
</dbReference>
<dbReference type="GO" id="GO:0005737">
    <property type="term" value="C:cytoplasm"/>
    <property type="evidence" value="ECO:0007669"/>
    <property type="project" value="TreeGrafter"/>
</dbReference>
<dbReference type="CDD" id="cd00144">
    <property type="entry name" value="MPP_PPP_family"/>
    <property type="match status" value="1"/>
</dbReference>
<dbReference type="Proteomes" id="UP000199109">
    <property type="component" value="Unassembled WGS sequence"/>
</dbReference>